<keyword evidence="3" id="KW-1185">Reference proteome</keyword>
<sequence length="284" mass="31921">MKFITSQNADGTPLNLYYEDWGSGNPVVFIHGWPLDHQMWEHQMRVLPEMGLRCIAYDRRGFGKSDKPWNGYDYDTFADDLKAVLDQLELENVTLVGFSMGGGEVVRYFSRHGGARVSKVILLASIVPYTLKTEDNPDGVPLEAFHEMISNIQEDRASFLSGFSKMFYGVNLISHQVSQAMLDWNLMLAMQASPKATIDCVHAFGETDFRTEMHTVNVPTLIIHGDSDKIVPIEPTGEQAARLISGAKYIVYEDAPHGLFLTNREELNQDLLEFISEKTPSAVL</sequence>
<dbReference type="PANTHER" id="PTHR43433">
    <property type="entry name" value="HYDROLASE, ALPHA/BETA FOLD FAMILY PROTEIN"/>
    <property type="match status" value="1"/>
</dbReference>
<dbReference type="InterPro" id="IPR000073">
    <property type="entry name" value="AB_hydrolase_1"/>
</dbReference>
<accession>A0ABW4ZNC8</accession>
<dbReference type="InterPro" id="IPR000639">
    <property type="entry name" value="Epox_hydrolase-like"/>
</dbReference>
<evidence type="ECO:0000259" key="1">
    <source>
        <dbReference type="Pfam" id="PF00561"/>
    </source>
</evidence>
<dbReference type="Pfam" id="PF00561">
    <property type="entry name" value="Abhydrolase_1"/>
    <property type="match status" value="1"/>
</dbReference>
<dbReference type="GO" id="GO:0016787">
    <property type="term" value="F:hydrolase activity"/>
    <property type="evidence" value="ECO:0007669"/>
    <property type="project" value="UniProtKB-KW"/>
</dbReference>
<dbReference type="PRINTS" id="PR00412">
    <property type="entry name" value="EPOXHYDRLASE"/>
</dbReference>
<dbReference type="PANTHER" id="PTHR43433:SF4">
    <property type="entry name" value="NON-HEME CHLOROPEROXIDASE-RELATED"/>
    <property type="match status" value="1"/>
</dbReference>
<dbReference type="Gene3D" id="3.40.50.1820">
    <property type="entry name" value="alpha/beta hydrolase"/>
    <property type="match status" value="1"/>
</dbReference>
<organism evidence="2 3">
    <name type="scientific">Paradesertivirga mongoliensis</name>
    <dbReference type="NCBI Taxonomy" id="2100740"/>
    <lineage>
        <taxon>Bacteria</taxon>
        <taxon>Pseudomonadati</taxon>
        <taxon>Bacteroidota</taxon>
        <taxon>Sphingobacteriia</taxon>
        <taxon>Sphingobacteriales</taxon>
        <taxon>Sphingobacteriaceae</taxon>
        <taxon>Paradesertivirga</taxon>
    </lineage>
</organism>
<gene>
    <name evidence="2" type="ORF">ACFSJU_13385</name>
</gene>
<evidence type="ECO:0000313" key="2">
    <source>
        <dbReference type="EMBL" id="MFD2163394.1"/>
    </source>
</evidence>
<reference evidence="3" key="1">
    <citation type="journal article" date="2019" name="Int. J. Syst. Evol. Microbiol.">
        <title>The Global Catalogue of Microorganisms (GCM) 10K type strain sequencing project: providing services to taxonomists for standard genome sequencing and annotation.</title>
        <authorList>
            <consortium name="The Broad Institute Genomics Platform"/>
            <consortium name="The Broad Institute Genome Sequencing Center for Infectious Disease"/>
            <person name="Wu L."/>
            <person name="Ma J."/>
        </authorList>
    </citation>
    <scope>NUCLEOTIDE SEQUENCE [LARGE SCALE GENOMIC DNA]</scope>
    <source>
        <strain evidence="3">KCTC 42217</strain>
    </source>
</reference>
<dbReference type="Proteomes" id="UP001597387">
    <property type="component" value="Unassembled WGS sequence"/>
</dbReference>
<protein>
    <submittedName>
        <fullName evidence="2">Alpha/beta fold hydrolase</fullName>
    </submittedName>
</protein>
<dbReference type="RefSeq" id="WP_255900947.1">
    <property type="nucleotide sequence ID" value="NZ_JAFMZO010000002.1"/>
</dbReference>
<dbReference type="PRINTS" id="PR00111">
    <property type="entry name" value="ABHYDROLASE"/>
</dbReference>
<comment type="caution">
    <text evidence="2">The sequence shown here is derived from an EMBL/GenBank/DDBJ whole genome shotgun (WGS) entry which is preliminary data.</text>
</comment>
<dbReference type="InterPro" id="IPR029058">
    <property type="entry name" value="AB_hydrolase_fold"/>
</dbReference>
<dbReference type="SUPFAM" id="SSF53474">
    <property type="entry name" value="alpha/beta-Hydrolases"/>
    <property type="match status" value="1"/>
</dbReference>
<dbReference type="InterPro" id="IPR050471">
    <property type="entry name" value="AB_hydrolase"/>
</dbReference>
<dbReference type="EMBL" id="JBHUHZ010000002">
    <property type="protein sequence ID" value="MFD2163394.1"/>
    <property type="molecule type" value="Genomic_DNA"/>
</dbReference>
<evidence type="ECO:0000313" key="3">
    <source>
        <dbReference type="Proteomes" id="UP001597387"/>
    </source>
</evidence>
<proteinExistence type="predicted"/>
<name>A0ABW4ZNC8_9SPHI</name>
<keyword evidence="2" id="KW-0378">Hydrolase</keyword>
<feature type="domain" description="AB hydrolase-1" evidence="1">
    <location>
        <begin position="25"/>
        <end position="263"/>
    </location>
</feature>